<dbReference type="GO" id="GO:0003677">
    <property type="term" value="F:DNA binding"/>
    <property type="evidence" value="ECO:0007669"/>
    <property type="project" value="InterPro"/>
</dbReference>
<gene>
    <name evidence="2" type="ORF">Ahy_A09g043553</name>
</gene>
<organism evidence="2 3">
    <name type="scientific">Arachis hypogaea</name>
    <name type="common">Peanut</name>
    <dbReference type="NCBI Taxonomy" id="3818"/>
    <lineage>
        <taxon>Eukaryota</taxon>
        <taxon>Viridiplantae</taxon>
        <taxon>Streptophyta</taxon>
        <taxon>Embryophyta</taxon>
        <taxon>Tracheophyta</taxon>
        <taxon>Spermatophyta</taxon>
        <taxon>Magnoliopsida</taxon>
        <taxon>eudicotyledons</taxon>
        <taxon>Gunneridae</taxon>
        <taxon>Pentapetalae</taxon>
        <taxon>rosids</taxon>
        <taxon>fabids</taxon>
        <taxon>Fabales</taxon>
        <taxon>Fabaceae</taxon>
        <taxon>Papilionoideae</taxon>
        <taxon>50 kb inversion clade</taxon>
        <taxon>dalbergioids sensu lato</taxon>
        <taxon>Dalbergieae</taxon>
        <taxon>Pterocarpus clade</taxon>
        <taxon>Arachis</taxon>
    </lineage>
</organism>
<sequence>MLYQLGEILREAEHRWLRPAEISEILRNYQRFELTPDPPVRPPGNLLAVAYFLLYEAYYVDFSFSVMPKARESIFPSGGTSI</sequence>
<dbReference type="STRING" id="3818.A0A445BIK9"/>
<dbReference type="AlphaFoldDB" id="A0A445BIK9"/>
<dbReference type="EMBL" id="SDMP01000009">
    <property type="protein sequence ID" value="RYR38516.1"/>
    <property type="molecule type" value="Genomic_DNA"/>
</dbReference>
<keyword evidence="3" id="KW-1185">Reference proteome</keyword>
<protein>
    <recommendedName>
        <fullName evidence="1">CG-1 domain-containing protein</fullName>
    </recommendedName>
</protein>
<reference evidence="2 3" key="1">
    <citation type="submission" date="2019-01" db="EMBL/GenBank/DDBJ databases">
        <title>Sequencing of cultivated peanut Arachis hypogaea provides insights into genome evolution and oil improvement.</title>
        <authorList>
            <person name="Chen X."/>
        </authorList>
    </citation>
    <scope>NUCLEOTIDE SEQUENCE [LARGE SCALE GENOMIC DNA]</scope>
    <source>
        <strain evidence="3">cv. Fuhuasheng</strain>
        <tissue evidence="2">Leaves</tissue>
    </source>
</reference>
<dbReference type="InterPro" id="IPR005559">
    <property type="entry name" value="CG-1_dom"/>
</dbReference>
<dbReference type="Pfam" id="PF03859">
    <property type="entry name" value="CG-1"/>
    <property type="match status" value="1"/>
</dbReference>
<accession>A0A445BIK9</accession>
<evidence type="ECO:0000313" key="2">
    <source>
        <dbReference type="EMBL" id="RYR38516.1"/>
    </source>
</evidence>
<evidence type="ECO:0000313" key="3">
    <source>
        <dbReference type="Proteomes" id="UP000289738"/>
    </source>
</evidence>
<name>A0A445BIK9_ARAHY</name>
<evidence type="ECO:0000259" key="1">
    <source>
        <dbReference type="PROSITE" id="PS51437"/>
    </source>
</evidence>
<dbReference type="PROSITE" id="PS51437">
    <property type="entry name" value="CG_1"/>
    <property type="match status" value="1"/>
</dbReference>
<feature type="domain" description="CG-1" evidence="1">
    <location>
        <begin position="5"/>
        <end position="82"/>
    </location>
</feature>
<comment type="caution">
    <text evidence="2">The sequence shown here is derived from an EMBL/GenBank/DDBJ whole genome shotgun (WGS) entry which is preliminary data.</text>
</comment>
<dbReference type="Proteomes" id="UP000289738">
    <property type="component" value="Chromosome A09"/>
</dbReference>
<proteinExistence type="predicted"/>